<name>A0A699I7P7_TANCI</name>
<dbReference type="GO" id="GO:0003964">
    <property type="term" value="F:RNA-directed DNA polymerase activity"/>
    <property type="evidence" value="ECO:0007669"/>
    <property type="project" value="UniProtKB-KW"/>
</dbReference>
<protein>
    <submittedName>
        <fullName evidence="1">Reverse transcriptase domain-containing protein</fullName>
    </submittedName>
</protein>
<dbReference type="PANTHER" id="PTHR24559">
    <property type="entry name" value="TRANSPOSON TY3-I GAG-POL POLYPROTEIN"/>
    <property type="match status" value="1"/>
</dbReference>
<keyword evidence="1" id="KW-0695">RNA-directed DNA polymerase</keyword>
<dbReference type="InterPro" id="IPR053134">
    <property type="entry name" value="RNA-dir_DNA_polymerase"/>
</dbReference>
<keyword evidence="1" id="KW-0548">Nucleotidyltransferase</keyword>
<sequence>MREDSRIPIILRRPFLATERAMIDVFNMKITLRVGDDEVTFDIDQSIKILHAEDDECYRIDNLDEIIHLEAQELLEDDQMDSILVSNLEKCIIQSNPDSDDSKEPIRHITQDDMAYLKTQEVQGVQDVVKDEIVKLLDSGLIYLILNSPWVNPIHVVPKKGGMIIVLNDNNELIPSRTVTGWHVYNDYRKLNDVSSKFQSHQKIKKKRRSHIPMELLLTEGCCLDYAMLQRLFKDALTAIFHDMVKDFMEVFMDDFSIFGNSFKQCLNNLDKMLSGSE</sequence>
<gene>
    <name evidence="1" type="ORF">Tci_496563</name>
</gene>
<dbReference type="SUPFAM" id="SSF56672">
    <property type="entry name" value="DNA/RNA polymerases"/>
    <property type="match status" value="1"/>
</dbReference>
<comment type="caution">
    <text evidence="1">The sequence shown here is derived from an EMBL/GenBank/DDBJ whole genome shotgun (WGS) entry which is preliminary data.</text>
</comment>
<reference evidence="1" key="1">
    <citation type="journal article" date="2019" name="Sci. Rep.">
        <title>Draft genome of Tanacetum cinerariifolium, the natural source of mosquito coil.</title>
        <authorList>
            <person name="Yamashiro T."/>
            <person name="Shiraishi A."/>
            <person name="Satake H."/>
            <person name="Nakayama K."/>
        </authorList>
    </citation>
    <scope>NUCLEOTIDE SEQUENCE</scope>
</reference>
<dbReference type="InterPro" id="IPR043502">
    <property type="entry name" value="DNA/RNA_pol_sf"/>
</dbReference>
<dbReference type="PANTHER" id="PTHR24559:SF444">
    <property type="entry name" value="REVERSE TRANSCRIPTASE DOMAIN-CONTAINING PROTEIN"/>
    <property type="match status" value="1"/>
</dbReference>
<dbReference type="Gene3D" id="3.10.10.10">
    <property type="entry name" value="HIV Type 1 Reverse Transcriptase, subunit A, domain 1"/>
    <property type="match status" value="1"/>
</dbReference>
<evidence type="ECO:0000313" key="1">
    <source>
        <dbReference type="EMBL" id="GEZ24590.1"/>
    </source>
</evidence>
<keyword evidence="1" id="KW-0808">Transferase</keyword>
<dbReference type="EMBL" id="BKCJ010256601">
    <property type="protein sequence ID" value="GEZ24590.1"/>
    <property type="molecule type" value="Genomic_DNA"/>
</dbReference>
<accession>A0A699I7P7</accession>
<proteinExistence type="predicted"/>
<organism evidence="1">
    <name type="scientific">Tanacetum cinerariifolium</name>
    <name type="common">Dalmatian daisy</name>
    <name type="synonym">Chrysanthemum cinerariifolium</name>
    <dbReference type="NCBI Taxonomy" id="118510"/>
    <lineage>
        <taxon>Eukaryota</taxon>
        <taxon>Viridiplantae</taxon>
        <taxon>Streptophyta</taxon>
        <taxon>Embryophyta</taxon>
        <taxon>Tracheophyta</taxon>
        <taxon>Spermatophyta</taxon>
        <taxon>Magnoliopsida</taxon>
        <taxon>eudicotyledons</taxon>
        <taxon>Gunneridae</taxon>
        <taxon>Pentapetalae</taxon>
        <taxon>asterids</taxon>
        <taxon>campanulids</taxon>
        <taxon>Asterales</taxon>
        <taxon>Asteraceae</taxon>
        <taxon>Asteroideae</taxon>
        <taxon>Anthemideae</taxon>
        <taxon>Anthemidinae</taxon>
        <taxon>Tanacetum</taxon>
    </lineage>
</organism>
<dbReference type="AlphaFoldDB" id="A0A699I7P7"/>